<accession>A0ABW4RJB8</accession>
<reference evidence="3" key="1">
    <citation type="journal article" date="2019" name="Int. J. Syst. Evol. Microbiol.">
        <title>The Global Catalogue of Microorganisms (GCM) 10K type strain sequencing project: providing services to taxonomists for standard genome sequencing and annotation.</title>
        <authorList>
            <consortium name="The Broad Institute Genomics Platform"/>
            <consortium name="The Broad Institute Genome Sequencing Center for Infectious Disease"/>
            <person name="Wu L."/>
            <person name="Ma J."/>
        </authorList>
    </citation>
    <scope>NUCLEOTIDE SEQUENCE [LARGE SCALE GENOMIC DNA]</scope>
    <source>
        <strain evidence="3">CCUG 54950</strain>
    </source>
</reference>
<comment type="caution">
    <text evidence="2">The sequence shown here is derived from an EMBL/GenBank/DDBJ whole genome shotgun (WGS) entry which is preliminary data.</text>
</comment>
<dbReference type="RefSeq" id="WP_347324837.1">
    <property type="nucleotide sequence ID" value="NZ_JBCGUH010000004.1"/>
</dbReference>
<proteinExistence type="predicted"/>
<gene>
    <name evidence="2" type="ORF">ACFSC9_10210</name>
</gene>
<dbReference type="EMBL" id="JBHUEH010000014">
    <property type="protein sequence ID" value="MFD1885900.1"/>
    <property type="molecule type" value="Genomic_DNA"/>
</dbReference>
<dbReference type="InterPro" id="IPR056937">
    <property type="entry name" value="YqbQ/XkdQ"/>
</dbReference>
<dbReference type="Pfam" id="PF24032">
    <property type="entry name" value="YQBQ"/>
    <property type="match status" value="1"/>
</dbReference>
<dbReference type="Proteomes" id="UP001597233">
    <property type="component" value="Unassembled WGS sequence"/>
</dbReference>
<organism evidence="2 3">
    <name type="scientific">Paenibacillus wenxiniae</name>
    <dbReference type="NCBI Taxonomy" id="1636843"/>
    <lineage>
        <taxon>Bacteria</taxon>
        <taxon>Bacillati</taxon>
        <taxon>Bacillota</taxon>
        <taxon>Bacilli</taxon>
        <taxon>Bacillales</taxon>
        <taxon>Paenibacillaceae</taxon>
        <taxon>Paenibacillus</taxon>
    </lineage>
</organism>
<dbReference type="SUPFAM" id="SSF69279">
    <property type="entry name" value="Phage tail proteins"/>
    <property type="match status" value="1"/>
</dbReference>
<evidence type="ECO:0000259" key="1">
    <source>
        <dbReference type="Pfam" id="PF24032"/>
    </source>
</evidence>
<protein>
    <recommendedName>
        <fullName evidence="1">YqbQ/XkdQ domain-containing protein</fullName>
    </recommendedName>
</protein>
<name>A0ABW4RJB8_9BACL</name>
<keyword evidence="3" id="KW-1185">Reference proteome</keyword>
<feature type="domain" description="YqbQ/XkdQ" evidence="1">
    <location>
        <begin position="23"/>
        <end position="319"/>
    </location>
</feature>
<sequence>MIGLHIDNKQGKLWDLSGIVSDITWKTSRIGKPASLEFTLVGDGLYQWKDFEVQNGYVVRFTYNGANLFYGYVFTISTGTDKQLKITAYDQVRYLLGNDTFVFTNVTADEVVRQIAVKNNLKVGKLDKGAYTIPSMLEDNKKLLDIIMGALDRTLAYKTQLLVFYDDFGQLRLQNILQTEPVTILGKGHFLYDYSIKKSIDSETYNQIKFYRDNKETGHRDIFIRKDSNNIGAWGLLQKYEKAEDDWNEAQLQEAIDRRLALYNREQVTLSVDAIGDVKVRAGRFAYILLDEFDTQVYLIEECSHKFTGTDHTMSLDVKVV</sequence>
<evidence type="ECO:0000313" key="3">
    <source>
        <dbReference type="Proteomes" id="UP001597233"/>
    </source>
</evidence>
<evidence type="ECO:0000313" key="2">
    <source>
        <dbReference type="EMBL" id="MFD1885900.1"/>
    </source>
</evidence>